<evidence type="ECO:0000256" key="6">
    <source>
        <dbReference type="ARBA" id="ARBA00030512"/>
    </source>
</evidence>
<evidence type="ECO:0000256" key="4">
    <source>
        <dbReference type="ARBA" id="ARBA00022801"/>
    </source>
</evidence>
<evidence type="ECO:0000259" key="10">
    <source>
        <dbReference type="Pfam" id="PF00728"/>
    </source>
</evidence>
<dbReference type="Gene3D" id="2.60.120.260">
    <property type="entry name" value="Galactose-binding domain-like"/>
    <property type="match status" value="1"/>
</dbReference>
<evidence type="ECO:0000256" key="8">
    <source>
        <dbReference type="PIRSR" id="PIRSR625705-1"/>
    </source>
</evidence>
<dbReference type="InterPro" id="IPR015883">
    <property type="entry name" value="Glyco_hydro_20_cat"/>
</dbReference>
<organism evidence="12 13">
    <name type="scientific">Amphiplicatus metriothermophilus</name>
    <dbReference type="NCBI Taxonomy" id="1519374"/>
    <lineage>
        <taxon>Bacteria</taxon>
        <taxon>Pseudomonadati</taxon>
        <taxon>Pseudomonadota</taxon>
        <taxon>Alphaproteobacteria</taxon>
        <taxon>Parvularculales</taxon>
        <taxon>Parvularculaceae</taxon>
        <taxon>Amphiplicatus</taxon>
    </lineage>
</organism>
<evidence type="ECO:0000256" key="1">
    <source>
        <dbReference type="ARBA" id="ARBA00001231"/>
    </source>
</evidence>
<evidence type="ECO:0000259" key="11">
    <source>
        <dbReference type="Pfam" id="PF02838"/>
    </source>
</evidence>
<keyword evidence="13" id="KW-1185">Reference proteome</keyword>
<dbReference type="CDD" id="cd06563">
    <property type="entry name" value="GH20_chitobiase-like"/>
    <property type="match status" value="1"/>
</dbReference>
<dbReference type="Pfam" id="PF00728">
    <property type="entry name" value="Glyco_hydro_20"/>
    <property type="match status" value="1"/>
</dbReference>
<feature type="chain" id="PRO_5012512097" description="beta-N-acetylhexosaminidase" evidence="9">
    <location>
        <begin position="25"/>
        <end position="784"/>
    </location>
</feature>
<dbReference type="EMBL" id="FZQA01000002">
    <property type="protein sequence ID" value="SNT72109.1"/>
    <property type="molecule type" value="Genomic_DNA"/>
</dbReference>
<feature type="signal peptide" evidence="9">
    <location>
        <begin position="1"/>
        <end position="24"/>
    </location>
</feature>
<evidence type="ECO:0000256" key="5">
    <source>
        <dbReference type="ARBA" id="ARBA00023295"/>
    </source>
</evidence>
<evidence type="ECO:0000256" key="9">
    <source>
        <dbReference type="SAM" id="SignalP"/>
    </source>
</evidence>
<feature type="domain" description="Beta-hexosaminidase bacterial type N-terminal" evidence="11">
    <location>
        <begin position="43"/>
        <end position="171"/>
    </location>
</feature>
<dbReference type="PRINTS" id="PR00738">
    <property type="entry name" value="GLHYDRLASE20"/>
</dbReference>
<protein>
    <recommendedName>
        <fullName evidence="3">beta-N-acetylhexosaminidase</fullName>
        <ecNumber evidence="3">3.2.1.52</ecNumber>
    </recommendedName>
    <alternativeName>
        <fullName evidence="6">Beta-N-acetylhexosaminidase</fullName>
    </alternativeName>
    <alternativeName>
        <fullName evidence="7">N-acetyl-beta-glucosaminidase</fullName>
    </alternativeName>
</protein>
<evidence type="ECO:0000256" key="3">
    <source>
        <dbReference type="ARBA" id="ARBA00012663"/>
    </source>
</evidence>
<sequence>MIEAGRLAPLGALLFLVAAGCADAPGDGAAASDEPGAARVAVPVIPLPKSVEAGHGRFRLALDGAVQAEGGAEAARVARYFADLMARTSDARLRVGTGGALATGALVFRLDTDGPAQEGAYRIDMTPERTTVSAASPAGLFYGAVTFWQLAAAAPREAGALVLDAARIEDAPGFPWRGVMLDSARHYQSPDFIKRFIDWMALHKLNVFHWHLTDDQGWRIEIGKYPQLTEIGAWRVPAGAQGVDPETGAPRRYGGYYTQDEIREIVAYARARFVTIVPEIEMPGHASAAIAAYPQYGAAPEGALRATPSDWGIYPYAYNIEEETFGFLEDVLSETMALFPGPYIHVGGDEADPEQWAAAPGVAARMRALGLEGAHALQGYFTRRIDSFLQGQGRRLVGWDEILEGGTSRNAVVMSWRGIDGAVEAARQGRDAVLAPAPVLYFDNWQRADPDEPPGRGHVVSLRDVYMFDPYPHALDDAMRAHVQGVQANIWTEHIRTHERVEHMAFPRLAAVAENAWAPTAAKDWPGFLARLTRLLALYDRLGVGYAKSAFTPRITVEPGEDGAFRVRIDNQADYGEIRYALGGAEPGADSPLANGEIVLSGPSMLKAATFANGETLARAQMNVSADALLRRRSQQLATCTEKLVLNLEDDAPHEGPRAVFLIDVMNPCWRFEGVDLTGVTAIEARVGQVPFNYQIGDAVREIAFRPPRTPAGELEARLGGCEGEPVASLPLEEAATEPAVSVLRASWPTVSGVHDVCFQFTAESVDPLWAIDEIRFIRSDAKE</sequence>
<dbReference type="InterPro" id="IPR025705">
    <property type="entry name" value="Beta_hexosaminidase_sua/sub"/>
</dbReference>
<name>A0A239PP76_9PROT</name>
<gene>
    <name evidence="12" type="ORF">SAMN06297382_1141</name>
</gene>
<dbReference type="Pfam" id="PF02838">
    <property type="entry name" value="Glyco_hydro_20b"/>
    <property type="match status" value="1"/>
</dbReference>
<dbReference type="GO" id="GO:0004563">
    <property type="term" value="F:beta-N-acetylhexosaminidase activity"/>
    <property type="evidence" value="ECO:0007669"/>
    <property type="project" value="UniProtKB-EC"/>
</dbReference>
<dbReference type="EC" id="3.2.1.52" evidence="3"/>
<feature type="domain" description="Glycoside hydrolase family 20 catalytic" evidence="10">
    <location>
        <begin position="174"/>
        <end position="519"/>
    </location>
</feature>
<dbReference type="GO" id="GO:0030203">
    <property type="term" value="P:glycosaminoglycan metabolic process"/>
    <property type="evidence" value="ECO:0007669"/>
    <property type="project" value="TreeGrafter"/>
</dbReference>
<dbReference type="SUPFAM" id="SSF51445">
    <property type="entry name" value="(Trans)glycosidases"/>
    <property type="match status" value="1"/>
</dbReference>
<dbReference type="InterPro" id="IPR015882">
    <property type="entry name" value="HEX_bac_N"/>
</dbReference>
<evidence type="ECO:0000313" key="13">
    <source>
        <dbReference type="Proteomes" id="UP000198346"/>
    </source>
</evidence>
<evidence type="ECO:0000256" key="7">
    <source>
        <dbReference type="ARBA" id="ARBA00033000"/>
    </source>
</evidence>
<dbReference type="GO" id="GO:0016020">
    <property type="term" value="C:membrane"/>
    <property type="evidence" value="ECO:0007669"/>
    <property type="project" value="TreeGrafter"/>
</dbReference>
<feature type="active site" description="Proton donor" evidence="8">
    <location>
        <position position="350"/>
    </location>
</feature>
<proteinExistence type="inferred from homology"/>
<evidence type="ECO:0000256" key="2">
    <source>
        <dbReference type="ARBA" id="ARBA00006285"/>
    </source>
</evidence>
<dbReference type="InterPro" id="IPR029018">
    <property type="entry name" value="Hex-like_dom2"/>
</dbReference>
<dbReference type="InterPro" id="IPR017853">
    <property type="entry name" value="GH"/>
</dbReference>
<dbReference type="Gene3D" id="3.30.379.10">
    <property type="entry name" value="Chitobiase/beta-hexosaminidase domain 2-like"/>
    <property type="match status" value="1"/>
</dbReference>
<dbReference type="PANTHER" id="PTHR22600:SF57">
    <property type="entry name" value="BETA-N-ACETYLHEXOSAMINIDASE"/>
    <property type="match status" value="1"/>
</dbReference>
<dbReference type="Gene3D" id="3.20.20.80">
    <property type="entry name" value="Glycosidases"/>
    <property type="match status" value="1"/>
</dbReference>
<dbReference type="SUPFAM" id="SSF55545">
    <property type="entry name" value="beta-N-acetylhexosaminidase-like domain"/>
    <property type="match status" value="1"/>
</dbReference>
<accession>A0A239PP76</accession>
<keyword evidence="5" id="KW-0326">Glycosidase</keyword>
<keyword evidence="9" id="KW-0732">Signal</keyword>
<dbReference type="GO" id="GO:0005975">
    <property type="term" value="P:carbohydrate metabolic process"/>
    <property type="evidence" value="ECO:0007669"/>
    <property type="project" value="InterPro"/>
</dbReference>
<reference evidence="12 13" key="1">
    <citation type="submission" date="2017-07" db="EMBL/GenBank/DDBJ databases">
        <authorList>
            <person name="Sun Z.S."/>
            <person name="Albrecht U."/>
            <person name="Echele G."/>
            <person name="Lee C.C."/>
        </authorList>
    </citation>
    <scope>NUCLEOTIDE SEQUENCE [LARGE SCALE GENOMIC DNA]</scope>
    <source>
        <strain evidence="12 13">CGMCC 1.12710</strain>
    </source>
</reference>
<dbReference type="Proteomes" id="UP000198346">
    <property type="component" value="Unassembled WGS sequence"/>
</dbReference>
<dbReference type="RefSeq" id="WP_089411636.1">
    <property type="nucleotide sequence ID" value="NZ_FZQA01000002.1"/>
</dbReference>
<dbReference type="PANTHER" id="PTHR22600">
    <property type="entry name" value="BETA-HEXOSAMINIDASE"/>
    <property type="match status" value="1"/>
</dbReference>
<comment type="similarity">
    <text evidence="2">Belongs to the glycosyl hydrolase 20 family.</text>
</comment>
<dbReference type="PROSITE" id="PS51257">
    <property type="entry name" value="PROKAR_LIPOPROTEIN"/>
    <property type="match status" value="1"/>
</dbReference>
<dbReference type="AlphaFoldDB" id="A0A239PP76"/>
<evidence type="ECO:0000313" key="12">
    <source>
        <dbReference type="EMBL" id="SNT72109.1"/>
    </source>
</evidence>
<keyword evidence="4" id="KW-0378">Hydrolase</keyword>
<comment type="catalytic activity">
    <reaction evidence="1">
        <text>Hydrolysis of terminal non-reducing N-acetyl-D-hexosamine residues in N-acetyl-beta-D-hexosaminides.</text>
        <dbReference type="EC" id="3.2.1.52"/>
    </reaction>
</comment>
<dbReference type="OrthoDB" id="9763537at2"/>